<feature type="transmembrane region" description="Helical" evidence="1">
    <location>
        <begin position="93"/>
        <end position="116"/>
    </location>
</feature>
<sequence>MPPGRLPDAPEWRGAGAVALLLGAGAVGLRAFTGLWSAPSPHLPVKPFLAAFAVLEAVSAVLLLVALKHALRAPRRKDGPVPKPLPGDRRTRLLLTAMALVIAGLPVVLLAVAAVLHSGHGERPVTVPRTRPSMPVLPAVPGQHHGSPGPGGWTPGLVAFGAVIGLLVLAALVAGRRRPTGPAPAAVAPEPDRFDAAAAAGGRALLSVDDPRAAVVACYTAMEDVLAEAGAGPRGSDTPSEVLARASGAGLAGLGAAERLTGLFYEARYSVHPVTEEHRARALAALDELRTGGRP</sequence>
<dbReference type="AlphaFoldDB" id="A0A7D4A3R8"/>
<dbReference type="InterPro" id="IPR025403">
    <property type="entry name" value="TgpA-like_C"/>
</dbReference>
<feature type="transmembrane region" description="Helical" evidence="1">
    <location>
        <begin position="48"/>
        <end position="67"/>
    </location>
</feature>
<dbReference type="EMBL" id="CP053892">
    <property type="protein sequence ID" value="QKG21865.1"/>
    <property type="molecule type" value="Genomic_DNA"/>
</dbReference>
<accession>A0A7D4A3R8</accession>
<keyword evidence="1" id="KW-1133">Transmembrane helix</keyword>
<name>A0A7D4A3R8_ACTVE</name>
<dbReference type="RefSeq" id="WP_173096071.1">
    <property type="nucleotide sequence ID" value="NZ_CP053892.1"/>
</dbReference>
<organism evidence="3 4">
    <name type="scientific">Actinomadura verrucosospora</name>
    <dbReference type="NCBI Taxonomy" id="46165"/>
    <lineage>
        <taxon>Bacteria</taxon>
        <taxon>Bacillati</taxon>
        <taxon>Actinomycetota</taxon>
        <taxon>Actinomycetes</taxon>
        <taxon>Streptosporangiales</taxon>
        <taxon>Thermomonosporaceae</taxon>
        <taxon>Actinomadura</taxon>
    </lineage>
</organism>
<feature type="transmembrane region" description="Helical" evidence="1">
    <location>
        <begin position="12"/>
        <end position="36"/>
    </location>
</feature>
<feature type="transmembrane region" description="Helical" evidence="1">
    <location>
        <begin position="153"/>
        <end position="174"/>
    </location>
</feature>
<dbReference type="Pfam" id="PF13559">
    <property type="entry name" value="DUF4129"/>
    <property type="match status" value="1"/>
</dbReference>
<reference evidence="3 4" key="1">
    <citation type="submission" date="2020-05" db="EMBL/GenBank/DDBJ databases">
        <title>Actinomadura verrucosospora NRRL-B18236 (PFL_A860) Genome sequencing and assembly.</title>
        <authorList>
            <person name="Samborskyy M."/>
        </authorList>
    </citation>
    <scope>NUCLEOTIDE SEQUENCE [LARGE SCALE GENOMIC DNA]</scope>
    <source>
        <strain evidence="3 4">NRRL:B18236</strain>
    </source>
</reference>
<keyword evidence="1" id="KW-0812">Transmembrane</keyword>
<evidence type="ECO:0000259" key="2">
    <source>
        <dbReference type="Pfam" id="PF13559"/>
    </source>
</evidence>
<dbReference type="Proteomes" id="UP000501240">
    <property type="component" value="Chromosome"/>
</dbReference>
<gene>
    <name evidence="3" type="ORF">ACTIVE_3503</name>
</gene>
<keyword evidence="1" id="KW-0472">Membrane</keyword>
<evidence type="ECO:0000256" key="1">
    <source>
        <dbReference type="SAM" id="Phobius"/>
    </source>
</evidence>
<keyword evidence="4" id="KW-1185">Reference proteome</keyword>
<proteinExistence type="predicted"/>
<evidence type="ECO:0000313" key="4">
    <source>
        <dbReference type="Proteomes" id="UP000501240"/>
    </source>
</evidence>
<feature type="domain" description="Protein-glutamine gamma-glutamyltransferase-like C-terminal" evidence="2">
    <location>
        <begin position="218"/>
        <end position="287"/>
    </location>
</feature>
<evidence type="ECO:0000313" key="3">
    <source>
        <dbReference type="EMBL" id="QKG21865.1"/>
    </source>
</evidence>
<protein>
    <recommendedName>
        <fullName evidence="2">Protein-glutamine gamma-glutamyltransferase-like C-terminal domain-containing protein</fullName>
    </recommendedName>
</protein>